<feature type="non-terminal residue" evidence="4">
    <location>
        <position position="1"/>
    </location>
</feature>
<feature type="non-terminal residue" evidence="4">
    <location>
        <position position="579"/>
    </location>
</feature>
<evidence type="ECO:0000259" key="2">
    <source>
        <dbReference type="Pfam" id="PF00675"/>
    </source>
</evidence>
<evidence type="ECO:0000313" key="4">
    <source>
        <dbReference type="EMBL" id="SVB04573.1"/>
    </source>
</evidence>
<dbReference type="PANTHER" id="PTHR11851">
    <property type="entry name" value="METALLOPROTEASE"/>
    <property type="match status" value="1"/>
</dbReference>
<feature type="domain" description="Peptidase M16 C-terminal" evidence="3">
    <location>
        <begin position="162"/>
        <end position="338"/>
    </location>
</feature>
<comment type="similarity">
    <text evidence="1">Belongs to the peptidase M16 family.</text>
</comment>
<dbReference type="InterPro" id="IPR007863">
    <property type="entry name" value="Peptidase_M16_C"/>
</dbReference>
<feature type="domain" description="Peptidase M16 N-terminal" evidence="2">
    <location>
        <begin position="9"/>
        <end position="154"/>
    </location>
</feature>
<reference evidence="4" key="1">
    <citation type="submission" date="2018-05" db="EMBL/GenBank/DDBJ databases">
        <authorList>
            <person name="Lanie J.A."/>
            <person name="Ng W.-L."/>
            <person name="Kazmierczak K.M."/>
            <person name="Andrzejewski T.M."/>
            <person name="Davidsen T.M."/>
            <person name="Wayne K.J."/>
            <person name="Tettelin H."/>
            <person name="Glass J.I."/>
            <person name="Rusch D."/>
            <person name="Podicherti R."/>
            <person name="Tsui H.-C.T."/>
            <person name="Winkler M.E."/>
        </authorList>
    </citation>
    <scope>NUCLEOTIDE SEQUENCE</scope>
</reference>
<dbReference type="InterPro" id="IPR050361">
    <property type="entry name" value="MPP/UQCRC_Complex"/>
</dbReference>
<dbReference type="PANTHER" id="PTHR11851:SF49">
    <property type="entry name" value="MITOCHONDRIAL-PROCESSING PEPTIDASE SUBUNIT ALPHA"/>
    <property type="match status" value="1"/>
</dbReference>
<dbReference type="SUPFAM" id="SSF63411">
    <property type="entry name" value="LuxS/MPP-like metallohydrolase"/>
    <property type="match status" value="3"/>
</dbReference>
<dbReference type="GO" id="GO:0046872">
    <property type="term" value="F:metal ion binding"/>
    <property type="evidence" value="ECO:0007669"/>
    <property type="project" value="InterPro"/>
</dbReference>
<dbReference type="AlphaFoldDB" id="A0A382AU65"/>
<proteinExistence type="inferred from homology"/>
<accession>A0A382AU65</accession>
<evidence type="ECO:0008006" key="5">
    <source>
        <dbReference type="Google" id="ProtNLM"/>
    </source>
</evidence>
<organism evidence="4">
    <name type="scientific">marine metagenome</name>
    <dbReference type="NCBI Taxonomy" id="408172"/>
    <lineage>
        <taxon>unclassified sequences</taxon>
        <taxon>metagenomes</taxon>
        <taxon>ecological metagenomes</taxon>
    </lineage>
</organism>
<dbReference type="Gene3D" id="3.30.830.10">
    <property type="entry name" value="Metalloenzyme, LuxS/M16 peptidase-like"/>
    <property type="match status" value="3"/>
</dbReference>
<evidence type="ECO:0000259" key="3">
    <source>
        <dbReference type="Pfam" id="PF05193"/>
    </source>
</evidence>
<evidence type="ECO:0000256" key="1">
    <source>
        <dbReference type="ARBA" id="ARBA00007261"/>
    </source>
</evidence>
<name>A0A382AU65_9ZZZZ</name>
<dbReference type="Pfam" id="PF00675">
    <property type="entry name" value="Peptidase_M16"/>
    <property type="match status" value="2"/>
</dbReference>
<feature type="domain" description="Peptidase M16 N-terminal" evidence="2">
    <location>
        <begin position="444"/>
        <end position="565"/>
    </location>
</feature>
<dbReference type="InterPro" id="IPR011249">
    <property type="entry name" value="Metalloenz_LuxS/M16"/>
</dbReference>
<gene>
    <name evidence="4" type="ORF">METZ01_LOCUS157427</name>
</gene>
<sequence length="579" mass="63940">VTLPNGLEVILQPDYSSPVVSVQCWCRTGSIHEGKWLGAGISHVLEHMLFKGTKNRTGLEIDHSIQDAGGHMNAYTSFDRTVYHVTIPDSGAKLATEVLCDIMQNATLPDDELAGELDVIRREMEMGNDDPSRRAGRRLFETAYTKSPYRHTVIGYRDIFDKLTRNDLLDYYRERYAPNNCFLVVAGAIDPDEALGWINDCYADQPARPLPPILLVDEPSQVAAREVVDEGPFEHAHFHFAWHVPDVRHEDTPALDVLSTLLGGGRSSRLYREVRDAKALVHSIDAWAYTGEHIGLFGMSAVADADKLDLAQAAMLDELAKFKSDLADESELAKAIKQFTAGNLSALKTMQGQANDLGSSWISAGDLNFSRKQLEAARSVKPETLQTVAKRYLTPENQTLYALVPSDSRPKLKTRAKARRTTDIEKIKLPNGLRLLLKEDDRLPFAHFRIGLLGGVLSETPVNSGLTRLMSRSMLKGTTKRPASVIASEVESAGGTIDTYSGNNSFGLSLDILSDDAELGQAVFLDVLLSPAFELGEVERERTSQLAAIEAQRDHLLSHTFKKLRHLLFGDTGYGLDSL</sequence>
<dbReference type="InterPro" id="IPR011765">
    <property type="entry name" value="Pept_M16_N"/>
</dbReference>
<dbReference type="EMBL" id="UINC01026685">
    <property type="protein sequence ID" value="SVB04573.1"/>
    <property type="molecule type" value="Genomic_DNA"/>
</dbReference>
<dbReference type="Pfam" id="PF05193">
    <property type="entry name" value="Peptidase_M16_C"/>
    <property type="match status" value="1"/>
</dbReference>
<protein>
    <recommendedName>
        <fullName evidence="5">Peptidase M16 N-terminal domain-containing protein</fullName>
    </recommendedName>
</protein>